<keyword evidence="5" id="KW-1185">Reference proteome</keyword>
<protein>
    <recommendedName>
        <fullName evidence="3">Outer membrane protein beta-barrel domain-containing protein</fullName>
    </recommendedName>
</protein>
<name>A0A6G7J6J5_9FLAO</name>
<keyword evidence="2" id="KW-0812">Transmembrane</keyword>
<sequence length="487" mass="53283">MGKKNLEQLFKESFHDFQEVPDEKVWTSIEASLDNKKQKKRAVPIWWGLGGAAAALVIALLAINPFGEVPEQEQIITDTENSTAPESRSSSEERVNRDLIPPTANQNEESGLANTSEQNNLDQRDDQAVDNGFAKTKASSRTGNTISSSNQNGSQELAQVDNNRSQETERGSRDEAVVEKSNSAVAMHIDQEEPAKRQKTLSSEKNGDQVAENTAEKKDETEKQSIYDAIAEQEQLEEAVAANKSGKWSVGPSLAPVYFNGAGDGSPVGADFASNSKTGNLNLSYGVNVAYEVGKKVKIRSGVHRVNFGYNTNDVVFSSTLQAAASNRITNIDYAPNSQTILVQSKESAKNSPVMSSKEVPFSEVPSLEGKMVQQLGYIEVPLEVNYVVLDKKFGVDLIGGVSSLFLVDNSVLLESNELVTEMGEANNINSLNFSANFGMGLNYHFTPKFRFNVEPVFKYQLNTFSNVSGNFQPYSIGVYSGFTFKF</sequence>
<gene>
    <name evidence="4" type="ORF">GVT53_17780</name>
</gene>
<dbReference type="EMBL" id="CP049616">
    <property type="protein sequence ID" value="QII46455.1"/>
    <property type="molecule type" value="Genomic_DNA"/>
</dbReference>
<dbReference type="Pfam" id="PF13568">
    <property type="entry name" value="OMP_b-brl_2"/>
    <property type="match status" value="1"/>
</dbReference>
<feature type="compositionally biased region" description="Basic and acidic residues" evidence="1">
    <location>
        <begin position="214"/>
        <end position="223"/>
    </location>
</feature>
<dbReference type="AlphaFoldDB" id="A0A6G7J6J5"/>
<dbReference type="RefSeq" id="WP_166249828.1">
    <property type="nucleotide sequence ID" value="NZ_CP049616.1"/>
</dbReference>
<feature type="domain" description="Outer membrane protein beta-barrel" evidence="3">
    <location>
        <begin position="277"/>
        <end position="453"/>
    </location>
</feature>
<evidence type="ECO:0000256" key="2">
    <source>
        <dbReference type="SAM" id="Phobius"/>
    </source>
</evidence>
<keyword evidence="2" id="KW-1133">Transmembrane helix</keyword>
<evidence type="ECO:0000259" key="3">
    <source>
        <dbReference type="Pfam" id="PF13568"/>
    </source>
</evidence>
<feature type="compositionally biased region" description="Basic and acidic residues" evidence="1">
    <location>
        <begin position="164"/>
        <end position="178"/>
    </location>
</feature>
<proteinExistence type="predicted"/>
<organism evidence="4 5">
    <name type="scientific">Flagellimonas oceani</name>
    <dbReference type="NCBI Taxonomy" id="2698672"/>
    <lineage>
        <taxon>Bacteria</taxon>
        <taxon>Pseudomonadati</taxon>
        <taxon>Bacteroidota</taxon>
        <taxon>Flavobacteriia</taxon>
        <taxon>Flavobacteriales</taxon>
        <taxon>Flavobacteriaceae</taxon>
        <taxon>Flagellimonas</taxon>
    </lineage>
</organism>
<feature type="compositionally biased region" description="Polar residues" evidence="1">
    <location>
        <begin position="103"/>
        <end position="121"/>
    </location>
</feature>
<evidence type="ECO:0000313" key="4">
    <source>
        <dbReference type="EMBL" id="QII46455.1"/>
    </source>
</evidence>
<feature type="region of interest" description="Disordered" evidence="1">
    <location>
        <begin position="136"/>
        <end position="223"/>
    </location>
</feature>
<feature type="transmembrane region" description="Helical" evidence="2">
    <location>
        <begin position="45"/>
        <end position="63"/>
    </location>
</feature>
<keyword evidence="2" id="KW-0472">Membrane</keyword>
<feature type="region of interest" description="Disordered" evidence="1">
    <location>
        <begin position="76"/>
        <end position="122"/>
    </location>
</feature>
<reference evidence="4 5" key="1">
    <citation type="submission" date="2020-02" db="EMBL/GenBank/DDBJ databases">
        <title>Complete genome of Muricauda sp. 501str8.</title>
        <authorList>
            <person name="Dong B."/>
            <person name="Zhu S."/>
            <person name="Yang J."/>
            <person name="Chen J."/>
        </authorList>
    </citation>
    <scope>NUCLEOTIDE SEQUENCE [LARGE SCALE GENOMIC DNA]</scope>
    <source>
        <strain evidence="4 5">501str8</strain>
    </source>
</reference>
<dbReference type="KEGG" id="mut:GVT53_17780"/>
<feature type="compositionally biased region" description="Polar residues" evidence="1">
    <location>
        <begin position="137"/>
        <end position="163"/>
    </location>
</feature>
<evidence type="ECO:0000256" key="1">
    <source>
        <dbReference type="SAM" id="MobiDB-lite"/>
    </source>
</evidence>
<accession>A0A6G7J6J5</accession>
<dbReference type="InterPro" id="IPR025665">
    <property type="entry name" value="Beta-barrel_OMP_2"/>
</dbReference>
<dbReference type="Proteomes" id="UP000502928">
    <property type="component" value="Chromosome"/>
</dbReference>
<feature type="compositionally biased region" description="Polar residues" evidence="1">
    <location>
        <begin position="76"/>
        <end position="85"/>
    </location>
</feature>
<evidence type="ECO:0000313" key="5">
    <source>
        <dbReference type="Proteomes" id="UP000502928"/>
    </source>
</evidence>